<dbReference type="InterPro" id="IPR023034">
    <property type="entry name" value="PPIase_SurA"/>
</dbReference>
<keyword evidence="1 7" id="KW-0732">Signal</keyword>
<dbReference type="Pfam" id="PF09312">
    <property type="entry name" value="SurA_N"/>
    <property type="match status" value="1"/>
</dbReference>
<keyword evidence="3 7" id="KW-0574">Periplasm</keyword>
<dbReference type="InterPro" id="IPR023058">
    <property type="entry name" value="PPIase_PpiC_CS"/>
</dbReference>
<gene>
    <name evidence="7 9" type="primary">surA</name>
    <name evidence="9" type="ORF">tloyanaT_02740</name>
</gene>
<evidence type="ECO:0000259" key="8">
    <source>
        <dbReference type="PROSITE" id="PS50198"/>
    </source>
</evidence>
<feature type="signal peptide" evidence="7">
    <location>
        <begin position="1"/>
        <end position="22"/>
    </location>
</feature>
<evidence type="ECO:0000313" key="9">
    <source>
        <dbReference type="EMBL" id="GLX84022.1"/>
    </source>
</evidence>
<protein>
    <recommendedName>
        <fullName evidence="7">Chaperone SurA</fullName>
    </recommendedName>
    <alternativeName>
        <fullName evidence="7">Peptidyl-prolyl cis-trans isomerase SurA</fullName>
        <shortName evidence="7">PPIase SurA</shortName>
        <ecNumber evidence="7">5.2.1.8</ecNumber>
    </alternativeName>
    <alternativeName>
        <fullName evidence="7">Rotamase SurA</fullName>
    </alternativeName>
</protein>
<keyword evidence="2 7" id="KW-0677">Repeat</keyword>
<feature type="chain" id="PRO_5044927409" description="Chaperone SurA" evidence="7">
    <location>
        <begin position="23"/>
        <end position="436"/>
    </location>
</feature>
<dbReference type="PROSITE" id="PS50198">
    <property type="entry name" value="PPIC_PPIASE_2"/>
    <property type="match status" value="2"/>
</dbReference>
<evidence type="ECO:0000256" key="3">
    <source>
        <dbReference type="ARBA" id="ARBA00022764"/>
    </source>
</evidence>
<dbReference type="InterPro" id="IPR050280">
    <property type="entry name" value="OMP_Chaperone_SurA"/>
</dbReference>
<keyword evidence="6 7" id="KW-0413">Isomerase</keyword>
<dbReference type="RefSeq" id="WP_284295574.1">
    <property type="nucleotide sequence ID" value="NZ_BSSV01000001.1"/>
</dbReference>
<evidence type="ECO:0000256" key="5">
    <source>
        <dbReference type="ARBA" id="ARBA00023186"/>
    </source>
</evidence>
<keyword evidence="4 7" id="KW-0697">Rotamase</keyword>
<comment type="function">
    <text evidence="7">Chaperone involved in the correct folding and assembly of outer membrane proteins. Recognizes specific patterns of aromatic residues and the orientation of their side chains, which are found more frequently in integral outer membrane proteins. May act in both early periplasmic and late outer membrane-associated steps of protein maturation.</text>
</comment>
<keyword evidence="10" id="KW-1185">Reference proteome</keyword>
<dbReference type="InterPro" id="IPR000297">
    <property type="entry name" value="PPIase_PpiC"/>
</dbReference>
<feature type="domain" description="PpiC" evidence="8">
    <location>
        <begin position="179"/>
        <end position="280"/>
    </location>
</feature>
<name>A0ABQ6H8P3_9GAMM</name>
<dbReference type="Gene3D" id="1.10.4030.10">
    <property type="entry name" value="Porin chaperone SurA, peptide-binding domain"/>
    <property type="match status" value="1"/>
</dbReference>
<comment type="domain">
    <text evidence="7">The PPIase activity resides only in the second parvulin domain. The N-terminal region and the C-terminal tail are necessary and sufficient for the chaperone activity of SurA. The PPIase activity is dispensable for SurA to function as a chaperone. The N-terminal region and the C-terminal tail are also required for porin recognition.</text>
</comment>
<dbReference type="NCBIfam" id="NF008038">
    <property type="entry name" value="PRK10770.1"/>
    <property type="match status" value="1"/>
</dbReference>
<dbReference type="PANTHER" id="PTHR47637">
    <property type="entry name" value="CHAPERONE SURA"/>
    <property type="match status" value="1"/>
</dbReference>
<dbReference type="Pfam" id="PF00639">
    <property type="entry name" value="Rotamase"/>
    <property type="match status" value="2"/>
</dbReference>
<proteinExistence type="inferred from homology"/>
<evidence type="ECO:0000256" key="1">
    <source>
        <dbReference type="ARBA" id="ARBA00022729"/>
    </source>
</evidence>
<dbReference type="SUPFAM" id="SSF54534">
    <property type="entry name" value="FKBP-like"/>
    <property type="match status" value="2"/>
</dbReference>
<dbReference type="PANTHER" id="PTHR47637:SF1">
    <property type="entry name" value="CHAPERONE SURA"/>
    <property type="match status" value="1"/>
</dbReference>
<evidence type="ECO:0000256" key="4">
    <source>
        <dbReference type="ARBA" id="ARBA00023110"/>
    </source>
</evidence>
<comment type="subcellular location">
    <subcellularLocation>
        <location evidence="7">Periplasm</location>
    </subcellularLocation>
    <text evidence="7">Is capable of associating with the outer membrane.</text>
</comment>
<dbReference type="Gene3D" id="3.10.50.40">
    <property type="match status" value="2"/>
</dbReference>
<dbReference type="InterPro" id="IPR015391">
    <property type="entry name" value="SurA_N"/>
</dbReference>
<comment type="caution">
    <text evidence="9">The sequence shown here is derived from an EMBL/GenBank/DDBJ whole genome shotgun (WGS) entry which is preliminary data.</text>
</comment>
<dbReference type="PROSITE" id="PS01096">
    <property type="entry name" value="PPIC_PPIASE_1"/>
    <property type="match status" value="1"/>
</dbReference>
<dbReference type="InterPro" id="IPR027304">
    <property type="entry name" value="Trigger_fact/SurA_dom_sf"/>
</dbReference>
<dbReference type="InterPro" id="IPR046357">
    <property type="entry name" value="PPIase_dom_sf"/>
</dbReference>
<accession>A0ABQ6H8P3</accession>
<reference evidence="9 10" key="1">
    <citation type="submission" date="2023-03" db="EMBL/GenBank/DDBJ databases">
        <title>Thalassotalea loyana LMG 22536T draft genome sequence.</title>
        <authorList>
            <person name="Sawabe T."/>
        </authorList>
    </citation>
    <scope>NUCLEOTIDE SEQUENCE [LARGE SCALE GENOMIC DNA]</scope>
    <source>
        <strain evidence="9 10">LMG 22536</strain>
    </source>
</reference>
<evidence type="ECO:0000313" key="10">
    <source>
        <dbReference type="Proteomes" id="UP001157134"/>
    </source>
</evidence>
<keyword evidence="5 7" id="KW-0143">Chaperone</keyword>
<dbReference type="Proteomes" id="UP001157134">
    <property type="component" value="Unassembled WGS sequence"/>
</dbReference>
<comment type="catalytic activity">
    <reaction evidence="7">
        <text>[protein]-peptidylproline (omega=180) = [protein]-peptidylproline (omega=0)</text>
        <dbReference type="Rhea" id="RHEA:16237"/>
        <dbReference type="Rhea" id="RHEA-COMP:10747"/>
        <dbReference type="Rhea" id="RHEA-COMP:10748"/>
        <dbReference type="ChEBI" id="CHEBI:83833"/>
        <dbReference type="ChEBI" id="CHEBI:83834"/>
        <dbReference type="EC" id="5.2.1.8"/>
    </reaction>
</comment>
<evidence type="ECO:0000256" key="6">
    <source>
        <dbReference type="ARBA" id="ARBA00023235"/>
    </source>
</evidence>
<evidence type="ECO:0000256" key="2">
    <source>
        <dbReference type="ARBA" id="ARBA00022737"/>
    </source>
</evidence>
<dbReference type="EC" id="5.2.1.8" evidence="7"/>
<dbReference type="SUPFAM" id="SSF109998">
    <property type="entry name" value="Triger factor/SurA peptide-binding domain-like"/>
    <property type="match status" value="1"/>
</dbReference>
<sequence length="436" mass="48508" precursor="true">MKTLLPLKSLFAVALISISALSPTKSFSAEQELDRVAAIVDQGVVLESEVKELIANIKAQAKQNNQTLPSDNAIRIQVMDKLINESLILQLGERMGVQVSDAQLDDTIANLAQSNNMSLEQFRQVILNDGLSYERYRESVRKELIIGEVRRASVRRRINISAQEVSNLLETMKAQTSQNEEYNIGHILIEFPPEPTQADLDAAKGRAEKVIELLNEGSDFGRIAIASSGDANALDGGSLGWKTINELPTLFAEVIDGKKKGDVFGPIRTGLGFSIVKILDVRGREVVEVEEVQARHILIKPTIILSEAKAEEMLQGFLDQIAAGEADFAELAKEHSDGPTSVRGGDLGWSDPNKYDPAFRDMLASLEIDEYSKPFRSSFGWHITQLTGRRMLDATAQINENKAYQLIYNRKFGMESARWIKETRDEAFIEIFDQDL</sequence>
<organism evidence="9 10">
    <name type="scientific">Thalassotalea loyana</name>
    <dbReference type="NCBI Taxonomy" id="280483"/>
    <lineage>
        <taxon>Bacteria</taxon>
        <taxon>Pseudomonadati</taxon>
        <taxon>Pseudomonadota</taxon>
        <taxon>Gammaproteobacteria</taxon>
        <taxon>Alteromonadales</taxon>
        <taxon>Colwelliaceae</taxon>
        <taxon>Thalassotalea</taxon>
    </lineage>
</organism>
<dbReference type="HAMAP" id="MF_01183">
    <property type="entry name" value="Chaperone_SurA"/>
    <property type="match status" value="1"/>
</dbReference>
<dbReference type="EMBL" id="BSSV01000001">
    <property type="protein sequence ID" value="GLX84022.1"/>
    <property type="molecule type" value="Genomic_DNA"/>
</dbReference>
<feature type="domain" description="PpiC" evidence="8">
    <location>
        <begin position="289"/>
        <end position="388"/>
    </location>
</feature>
<evidence type="ECO:0000256" key="7">
    <source>
        <dbReference type="HAMAP-Rule" id="MF_01183"/>
    </source>
</evidence>